<dbReference type="InterPro" id="IPR004046">
    <property type="entry name" value="GST_C"/>
</dbReference>
<dbReference type="InterPro" id="IPR004045">
    <property type="entry name" value="Glutathione_S-Trfase_N"/>
</dbReference>
<proteinExistence type="predicted"/>
<dbReference type="InterPro" id="IPR040079">
    <property type="entry name" value="Glutathione_S-Trfase"/>
</dbReference>
<gene>
    <name evidence="3" type="ORF">SAMN02982922_0745</name>
</gene>
<keyword evidence="4" id="KW-1185">Reference proteome</keyword>
<dbReference type="PANTHER" id="PTHR44051">
    <property type="entry name" value="GLUTATHIONE S-TRANSFERASE-RELATED"/>
    <property type="match status" value="1"/>
</dbReference>
<dbReference type="SFLD" id="SFLDG00358">
    <property type="entry name" value="Main_(cytGST)"/>
    <property type="match status" value="1"/>
</dbReference>
<dbReference type="AlphaFoldDB" id="A0A1X7MW54"/>
<evidence type="ECO:0000259" key="1">
    <source>
        <dbReference type="PROSITE" id="PS50404"/>
    </source>
</evidence>
<dbReference type="InterPro" id="IPR036249">
    <property type="entry name" value="Thioredoxin-like_sf"/>
</dbReference>
<organism evidence="3 4">
    <name type="scientific">Mesorhizobium australicum</name>
    <dbReference type="NCBI Taxonomy" id="536018"/>
    <lineage>
        <taxon>Bacteria</taxon>
        <taxon>Pseudomonadati</taxon>
        <taxon>Pseudomonadota</taxon>
        <taxon>Alphaproteobacteria</taxon>
        <taxon>Hyphomicrobiales</taxon>
        <taxon>Phyllobacteriaceae</taxon>
        <taxon>Mesorhizobium</taxon>
    </lineage>
</organism>
<dbReference type="PROSITE" id="PS50405">
    <property type="entry name" value="GST_CTER"/>
    <property type="match status" value="1"/>
</dbReference>
<dbReference type="InterPro" id="IPR036282">
    <property type="entry name" value="Glutathione-S-Trfase_C_sf"/>
</dbReference>
<dbReference type="InterPro" id="IPR010987">
    <property type="entry name" value="Glutathione-S-Trfase_C-like"/>
</dbReference>
<dbReference type="Gene3D" id="3.40.30.10">
    <property type="entry name" value="Glutaredoxin"/>
    <property type="match status" value="1"/>
</dbReference>
<dbReference type="PANTHER" id="PTHR44051:SF19">
    <property type="entry name" value="DISULFIDE-BOND OXIDOREDUCTASE YFCG"/>
    <property type="match status" value="1"/>
</dbReference>
<dbReference type="Pfam" id="PF00043">
    <property type="entry name" value="GST_C"/>
    <property type="match status" value="1"/>
</dbReference>
<evidence type="ECO:0000313" key="4">
    <source>
        <dbReference type="Proteomes" id="UP000193083"/>
    </source>
</evidence>
<dbReference type="EMBL" id="FXBL01000004">
    <property type="protein sequence ID" value="SMH28217.1"/>
    <property type="molecule type" value="Genomic_DNA"/>
</dbReference>
<feature type="domain" description="GST N-terminal" evidence="1">
    <location>
        <begin position="1"/>
        <end position="82"/>
    </location>
</feature>
<dbReference type="SUPFAM" id="SSF52833">
    <property type="entry name" value="Thioredoxin-like"/>
    <property type="match status" value="1"/>
</dbReference>
<dbReference type="GO" id="GO:0016740">
    <property type="term" value="F:transferase activity"/>
    <property type="evidence" value="ECO:0007669"/>
    <property type="project" value="UniProtKB-KW"/>
</dbReference>
<protein>
    <submittedName>
        <fullName evidence="3">Glutathione S-transferase</fullName>
    </submittedName>
</protein>
<evidence type="ECO:0000259" key="2">
    <source>
        <dbReference type="PROSITE" id="PS50405"/>
    </source>
</evidence>
<reference evidence="3 4" key="1">
    <citation type="submission" date="2017-04" db="EMBL/GenBank/DDBJ databases">
        <authorList>
            <person name="Afonso C.L."/>
            <person name="Miller P.J."/>
            <person name="Scott M.A."/>
            <person name="Spackman E."/>
            <person name="Goraichik I."/>
            <person name="Dimitrov K.M."/>
            <person name="Suarez D.L."/>
            <person name="Swayne D.E."/>
        </authorList>
    </citation>
    <scope>NUCLEOTIDE SEQUENCE [LARGE SCALE GENOMIC DNA]</scope>
    <source>
        <strain evidence="3 4">B5P</strain>
    </source>
</reference>
<accession>A0A1X7MW54</accession>
<dbReference type="CDD" id="cd03048">
    <property type="entry name" value="GST_N_Ure2p_like"/>
    <property type="match status" value="1"/>
</dbReference>
<dbReference type="Proteomes" id="UP000193083">
    <property type="component" value="Unassembled WGS sequence"/>
</dbReference>
<dbReference type="Pfam" id="PF13417">
    <property type="entry name" value="GST_N_3"/>
    <property type="match status" value="1"/>
</dbReference>
<dbReference type="SUPFAM" id="SSF47616">
    <property type="entry name" value="GST C-terminal domain-like"/>
    <property type="match status" value="1"/>
</dbReference>
<dbReference type="SFLD" id="SFLDG01151">
    <property type="entry name" value="Main.2:_Nu-like"/>
    <property type="match status" value="1"/>
</dbReference>
<dbReference type="Gene3D" id="1.20.1050.10">
    <property type="match status" value="1"/>
</dbReference>
<dbReference type="CDD" id="cd10291">
    <property type="entry name" value="GST_C_YfcG_like"/>
    <property type="match status" value="1"/>
</dbReference>
<dbReference type="RefSeq" id="WP_085462910.1">
    <property type="nucleotide sequence ID" value="NZ_FXBL01000004.1"/>
</dbReference>
<dbReference type="PROSITE" id="PS50404">
    <property type="entry name" value="GST_NTER"/>
    <property type="match status" value="1"/>
</dbReference>
<dbReference type="OrthoDB" id="9803562at2"/>
<keyword evidence="3" id="KW-0808">Transferase</keyword>
<dbReference type="SFLD" id="SFLDS00019">
    <property type="entry name" value="Glutathione_Transferase_(cytos"/>
    <property type="match status" value="1"/>
</dbReference>
<sequence>MIDLYTWTTPNGRKVSIALEELGLPYRAIPVDITKDEQFRPDFLAISPNNRIPAIVDHDTGVSLMESGAILIYLAEKTGKLLPAEGERRYRCLEWLNWQMGGFGPMLGQAHHFLRYNPGVAPYAEERFGAEARRLYGVLDRRLKGRDYVADDYSIADIAIWPWASRYEWQRIDLDAYPNVKRWYLALAARPAVQRGYHVPARVNEIPLPLP</sequence>
<name>A0A1X7MW54_9HYPH</name>
<evidence type="ECO:0000313" key="3">
    <source>
        <dbReference type="EMBL" id="SMH28217.1"/>
    </source>
</evidence>
<feature type="domain" description="GST C-terminal" evidence="2">
    <location>
        <begin position="85"/>
        <end position="210"/>
    </location>
</feature>